<dbReference type="Proteomes" id="UP000217257">
    <property type="component" value="Chromosome"/>
</dbReference>
<reference evidence="1 2" key="1">
    <citation type="submission" date="2017-06" db="EMBL/GenBank/DDBJ databases">
        <title>Sequencing and comparative analysis of myxobacterial genomes.</title>
        <authorList>
            <person name="Rupp O."/>
            <person name="Goesmann A."/>
            <person name="Sogaard-Andersen L."/>
        </authorList>
    </citation>
    <scope>NUCLEOTIDE SEQUENCE [LARGE SCALE GENOMIC DNA]</scope>
    <source>
        <strain evidence="1 2">DSM 52655</strain>
    </source>
</reference>
<gene>
    <name evidence="1" type="ORF">CYFUS_001586</name>
</gene>
<evidence type="ECO:0000313" key="2">
    <source>
        <dbReference type="Proteomes" id="UP000217257"/>
    </source>
</evidence>
<evidence type="ECO:0000313" key="1">
    <source>
        <dbReference type="EMBL" id="ATB36172.1"/>
    </source>
</evidence>
<protein>
    <submittedName>
        <fullName evidence="1">Uncharacterized protein</fullName>
    </submittedName>
</protein>
<proteinExistence type="predicted"/>
<dbReference type="EMBL" id="CP022098">
    <property type="protein sequence ID" value="ATB36172.1"/>
    <property type="molecule type" value="Genomic_DNA"/>
</dbReference>
<organism evidence="1 2">
    <name type="scientific">Cystobacter fuscus</name>
    <dbReference type="NCBI Taxonomy" id="43"/>
    <lineage>
        <taxon>Bacteria</taxon>
        <taxon>Pseudomonadati</taxon>
        <taxon>Myxococcota</taxon>
        <taxon>Myxococcia</taxon>
        <taxon>Myxococcales</taxon>
        <taxon>Cystobacterineae</taxon>
        <taxon>Archangiaceae</taxon>
        <taxon>Cystobacter</taxon>
    </lineage>
</organism>
<dbReference type="AlphaFoldDB" id="A0A250IY69"/>
<dbReference type="KEGG" id="cfus:CYFUS_001586"/>
<sequence>MPDEAVKLLPLRKERLFHGVSHALGYLLGDALCRGFDGT</sequence>
<accession>A0A250IY69</accession>
<name>A0A250IY69_9BACT</name>